<evidence type="ECO:0000313" key="2">
    <source>
        <dbReference type="Proteomes" id="UP000070366"/>
    </source>
</evidence>
<proteinExistence type="predicted"/>
<sequence>MLKYFKILQTTRKYSKQKKTEEMITYCFGKYDLKSYLISKGDY</sequence>
<gene>
    <name evidence="1" type="ORF">HMPREF3293_00057</name>
</gene>
<keyword evidence="2" id="KW-1185">Reference proteome</keyword>
<dbReference type="EMBL" id="LSZW01000002">
    <property type="protein sequence ID" value="KXK67133.1"/>
    <property type="molecule type" value="Genomic_DNA"/>
</dbReference>
<accession>A0A136Q8W8</accession>
<name>A0A136Q8W8_9FIRM</name>
<organism evidence="1 2">
    <name type="scientific">Christensenella minuta</name>
    <dbReference type="NCBI Taxonomy" id="626937"/>
    <lineage>
        <taxon>Bacteria</taxon>
        <taxon>Bacillati</taxon>
        <taxon>Bacillota</taxon>
        <taxon>Clostridia</taxon>
        <taxon>Christensenellales</taxon>
        <taxon>Christensenellaceae</taxon>
        <taxon>Christensenella</taxon>
    </lineage>
</organism>
<protein>
    <submittedName>
        <fullName evidence="1">Uncharacterized protein</fullName>
    </submittedName>
</protein>
<dbReference type="Proteomes" id="UP000070366">
    <property type="component" value="Unassembled WGS sequence"/>
</dbReference>
<reference evidence="2" key="1">
    <citation type="submission" date="2016-02" db="EMBL/GenBank/DDBJ databases">
        <authorList>
            <person name="Mitreva M."/>
            <person name="Pepin K.H."/>
            <person name="Mihindukulasuriya K.A."/>
            <person name="Fulton R."/>
            <person name="Fronick C."/>
            <person name="O'Laughlin M."/>
            <person name="Miner T."/>
            <person name="Herter B."/>
            <person name="Rosa B.A."/>
            <person name="Cordes M."/>
            <person name="Tomlinson C."/>
            <person name="Wollam A."/>
            <person name="Palsikar V.B."/>
            <person name="Mardis E.R."/>
            <person name="Wilson R.K."/>
        </authorList>
    </citation>
    <scope>NUCLEOTIDE SEQUENCE [LARGE SCALE GENOMIC DNA]</scope>
    <source>
        <strain evidence="2">DSM 22607</strain>
    </source>
</reference>
<dbReference type="STRING" id="626937.HMPREF3293_00057"/>
<comment type="caution">
    <text evidence="1">The sequence shown here is derived from an EMBL/GenBank/DDBJ whole genome shotgun (WGS) entry which is preliminary data.</text>
</comment>
<dbReference type="AlphaFoldDB" id="A0A136Q8W8"/>
<evidence type="ECO:0000313" key="1">
    <source>
        <dbReference type="EMBL" id="KXK67133.1"/>
    </source>
</evidence>